<dbReference type="EMBL" id="SMJU01000004">
    <property type="protein sequence ID" value="TDB66840.1"/>
    <property type="molecule type" value="Genomic_DNA"/>
</dbReference>
<dbReference type="AlphaFoldDB" id="A0A4R4KFS8"/>
<protein>
    <submittedName>
        <fullName evidence="1">Uncharacterized protein</fullName>
    </submittedName>
</protein>
<dbReference type="Proteomes" id="UP000295706">
    <property type="component" value="Unassembled WGS sequence"/>
</dbReference>
<accession>A0A4R4KFS8</accession>
<evidence type="ECO:0000313" key="1">
    <source>
        <dbReference type="EMBL" id="TDB66840.1"/>
    </source>
</evidence>
<comment type="caution">
    <text evidence="1">The sequence shown here is derived from an EMBL/GenBank/DDBJ whole genome shotgun (WGS) entry which is preliminary data.</text>
</comment>
<name>A0A4R4KFS8_9BACT</name>
<reference evidence="1 2" key="1">
    <citation type="submission" date="2019-02" db="EMBL/GenBank/DDBJ databases">
        <title>Arundinibacter roseus gen. nov., sp. nov., a new member of the family Cytophagaceae.</title>
        <authorList>
            <person name="Szuroczki S."/>
            <person name="Khayer B."/>
            <person name="Sproer C."/>
            <person name="Toumi M."/>
            <person name="Szabo A."/>
            <person name="Felfoldi T."/>
            <person name="Schumann P."/>
            <person name="Toth E."/>
        </authorList>
    </citation>
    <scope>NUCLEOTIDE SEQUENCE [LARGE SCALE GENOMIC DNA]</scope>
    <source>
        <strain evidence="1 2">DMA-k-7a</strain>
    </source>
</reference>
<gene>
    <name evidence="1" type="ORF">EZE20_06860</name>
</gene>
<sequence length="114" mass="13529">MEPLRIKLNLHELTELRNYVRVAERIAHNPQAREELIVLAEFSLKLEVMYIRASRKTDKGKSYHYQIPVSVSRILHRRFQQEDISQELQMVLCGIDYELTKRGLKPNPIKPELF</sequence>
<dbReference type="RefSeq" id="WP_132115888.1">
    <property type="nucleotide sequence ID" value="NZ_SMJU01000004.1"/>
</dbReference>
<dbReference type="OrthoDB" id="970782at2"/>
<evidence type="ECO:0000313" key="2">
    <source>
        <dbReference type="Proteomes" id="UP000295706"/>
    </source>
</evidence>
<proteinExistence type="predicted"/>
<keyword evidence="2" id="KW-1185">Reference proteome</keyword>
<organism evidence="1 2">
    <name type="scientific">Arundinibacter roseus</name>
    <dbReference type="NCBI Taxonomy" id="2070510"/>
    <lineage>
        <taxon>Bacteria</taxon>
        <taxon>Pseudomonadati</taxon>
        <taxon>Bacteroidota</taxon>
        <taxon>Cytophagia</taxon>
        <taxon>Cytophagales</taxon>
        <taxon>Spirosomataceae</taxon>
        <taxon>Arundinibacter</taxon>
    </lineage>
</organism>